<dbReference type="AlphaFoldDB" id="G2ZVW4"/>
<accession>G2ZVW4</accession>
<sequence length="57" mass="6075">MLPAVHAPALGNCLHEAVTLVSHGYRYVSTAFHCPLHASLCGVEPEACLLSFRSPLS</sequence>
<reference evidence="1" key="2">
    <citation type="submission" date="2011-04" db="EMBL/GenBank/DDBJ databases">
        <authorList>
            <person name="Genoscope - CEA"/>
        </authorList>
    </citation>
    <scope>NUCLEOTIDE SEQUENCE</scope>
    <source>
        <strain evidence="1">R229</strain>
    </source>
</reference>
<proteinExistence type="predicted"/>
<dbReference type="EMBL" id="FR854082">
    <property type="protein sequence ID" value="CCA83245.1"/>
    <property type="molecule type" value="Genomic_DNA"/>
</dbReference>
<reference evidence="1" key="1">
    <citation type="journal article" date="2011" name="PLoS ONE">
        <title>Ralstonia syzygii, the Blood Disease Bacterium and some Asian R. solanacearum strains form a single genomic species despite divergent lifestyles.</title>
        <authorList>
            <person name="Remenant B."/>
            <person name="de Cambiaire J.C."/>
            <person name="Cellier G."/>
            <person name="Jacobs J.M."/>
            <person name="Mangenot S."/>
            <person name="Barbe V."/>
            <person name="Lajus A."/>
            <person name="Vallenet D."/>
            <person name="Medigue C."/>
            <person name="Fegan M."/>
            <person name="Allen C."/>
            <person name="Prior P."/>
        </authorList>
    </citation>
    <scope>NUCLEOTIDE SEQUENCE</scope>
    <source>
        <strain evidence="1">R229</strain>
    </source>
</reference>
<protein>
    <submittedName>
        <fullName evidence="1">Uncharacterized protein</fullName>
    </submittedName>
</protein>
<name>G2ZVW4_9RALS</name>
<evidence type="ECO:0000313" key="1">
    <source>
        <dbReference type="EMBL" id="CCA83245.1"/>
    </source>
</evidence>
<gene>
    <name evidence="1" type="ORF">BDB_mp60411</name>
</gene>
<organism evidence="1">
    <name type="scientific">blood disease bacterium R229</name>
    <dbReference type="NCBI Taxonomy" id="741978"/>
    <lineage>
        <taxon>Bacteria</taxon>
        <taxon>Pseudomonadati</taxon>
        <taxon>Pseudomonadota</taxon>
        <taxon>Betaproteobacteria</taxon>
        <taxon>Burkholderiales</taxon>
        <taxon>Burkholderiaceae</taxon>
        <taxon>Ralstonia</taxon>
        <taxon>Ralstonia solanacearum species complex</taxon>
    </lineage>
</organism>